<feature type="compositionally biased region" description="Basic and acidic residues" evidence="15">
    <location>
        <begin position="550"/>
        <end position="592"/>
    </location>
</feature>
<reference evidence="17 18" key="1">
    <citation type="submission" date="2020-06" db="EMBL/GenBank/DDBJ databases">
        <authorList>
            <person name="Li R."/>
            <person name="Bekaert M."/>
        </authorList>
    </citation>
    <scope>NUCLEOTIDE SEQUENCE [LARGE SCALE GENOMIC DNA]</scope>
    <source>
        <strain evidence="18">wild</strain>
    </source>
</reference>
<dbReference type="PANTHER" id="PTHR13161">
    <property type="entry name" value="SPLICING FACTOR SUPPRESSOR OF WHITE APRICOT"/>
    <property type="match status" value="1"/>
</dbReference>
<feature type="compositionally biased region" description="Polar residues" evidence="15">
    <location>
        <begin position="797"/>
        <end position="806"/>
    </location>
</feature>
<evidence type="ECO:0000256" key="5">
    <source>
        <dbReference type="ARBA" id="ARBA00022737"/>
    </source>
</evidence>
<dbReference type="GO" id="GO:0003723">
    <property type="term" value="F:RNA binding"/>
    <property type="evidence" value="ECO:0007669"/>
    <property type="project" value="UniProtKB-KW"/>
</dbReference>
<gene>
    <name evidence="17" type="ORF">MCOR_53055</name>
</gene>
<keyword evidence="3" id="KW-0597">Phosphoprotein</keyword>
<feature type="compositionally biased region" description="Basic and acidic residues" evidence="15">
    <location>
        <begin position="754"/>
        <end position="769"/>
    </location>
</feature>
<dbReference type="PANTHER" id="PTHR13161:SF15">
    <property type="entry name" value="SPLICING FACTOR, SUPPRESSOR OF WHITE-APRICOT HOMOLOG"/>
    <property type="match status" value="1"/>
</dbReference>
<keyword evidence="2" id="KW-0678">Repressor</keyword>
<evidence type="ECO:0000256" key="3">
    <source>
        <dbReference type="ARBA" id="ARBA00022553"/>
    </source>
</evidence>
<feature type="region of interest" description="Disordered" evidence="15">
    <location>
        <begin position="496"/>
        <end position="806"/>
    </location>
</feature>
<dbReference type="Gene3D" id="1.10.10.790">
    <property type="entry name" value="Surp module"/>
    <property type="match status" value="2"/>
</dbReference>
<proteinExistence type="predicted"/>
<evidence type="ECO:0000256" key="15">
    <source>
        <dbReference type="SAM" id="MobiDB-lite"/>
    </source>
</evidence>
<dbReference type="Proteomes" id="UP000507470">
    <property type="component" value="Unassembled WGS sequence"/>
</dbReference>
<evidence type="ECO:0000256" key="11">
    <source>
        <dbReference type="ARBA" id="ARBA00023242"/>
    </source>
</evidence>
<evidence type="ECO:0000259" key="16">
    <source>
        <dbReference type="PROSITE" id="PS50128"/>
    </source>
</evidence>
<sequence>MAALIWDIPEEESQQSKEPEELSVFGYACKLFRDDRKAFSIDEGEHLIPWMGDSSLLIDRYDGRGHLFDLSKYDASHVKGGELSEEDKQMEALCDEERYLELKNDLAEKKMYEEEEWKRYYQSLSEGFNAVGFSYDHQHHQDYMETQVQEPEPIFIVPEDLQVPTDMEVPDTEKQHAFIEKTAKFIAGHGMQMEIIIKTKQAKNSQFNFLHFEDPLNQYYKHMVNMIKSGKYKPKQIKEEDDDNKDDDAPHSQHGYLHPSLVQTHTTKPNLAPAVKMPAISIHDTPYGKLLKHLKKSTPDSDRNSNSPTPNQDPYSGKSYSPQPTSSTPPPESSNTFIHQTTDYHHMHPGVPPPPGLEPVTLPSFNQPPPPGTELEGPLIPPHLQQVMEEEPEEEKPPSVQHAPVMMGPSLEPKVIPPPPDIQPIIDRMAMYVAKNGVEFEIVVRSKNDPRFEFLQPWHSYFRYYNSKKKIFIEEVLKEREKLEKEKPAKLSFSIKNKSKDQDGVVSSEKKVFDHDSSGDEDSESARDRSIRSDMSGTSTPVDGESSRISSDERQSERSEKKLAQEKLKDKLAMAAREKLSKASREKQIQAERKRKAAMFINMLKSTKSSDENKNGGTPSSSRSHTPAPSEDPREDSEPKRTKKSKYSRSRSRSPKRSKPRSRSRSPRKRKSPAPPPPSAFPSIRRSESRSPSRYKTSRQSSPYQKSRSPSRKRSRSPSAVIIIDPPTKTSKKSKKSKKSSRTKSRSPSRKSSRKYEDSDALDSIRERLSASPAPLSTSISPDISTRISQPIDEDSNSTMSTDSSKNVSNYMLHRVRALIKASKEAVKKDEDIFEDT</sequence>
<feature type="compositionally biased region" description="Polar residues" evidence="15">
    <location>
        <begin position="775"/>
        <end position="789"/>
    </location>
</feature>
<name>A0A6J8EJT1_MYTCO</name>
<feature type="compositionally biased region" description="Polar residues" evidence="15">
    <location>
        <begin position="615"/>
        <end position="627"/>
    </location>
</feature>
<feature type="compositionally biased region" description="Low complexity" evidence="15">
    <location>
        <begin position="692"/>
        <end position="708"/>
    </location>
</feature>
<dbReference type="InterPro" id="IPR035967">
    <property type="entry name" value="SWAP/Surp_sf"/>
</dbReference>
<keyword evidence="11" id="KW-0539">Nucleus</keyword>
<dbReference type="Pfam" id="PF01805">
    <property type="entry name" value="Surp"/>
    <property type="match status" value="2"/>
</dbReference>
<feature type="domain" description="SURP motif" evidence="16">
    <location>
        <begin position="425"/>
        <end position="465"/>
    </location>
</feature>
<evidence type="ECO:0000313" key="18">
    <source>
        <dbReference type="Proteomes" id="UP000507470"/>
    </source>
</evidence>
<dbReference type="OrthoDB" id="5836667at2759"/>
<dbReference type="FunFam" id="1.10.10.790:FF:000003">
    <property type="entry name" value="Splicing factor, suppressor of white-apricot homolog"/>
    <property type="match status" value="1"/>
</dbReference>
<dbReference type="InterPro" id="IPR019147">
    <property type="entry name" value="SWAP_N_domain"/>
</dbReference>
<feature type="compositionally biased region" description="Basic and acidic residues" evidence="15">
    <location>
        <begin position="498"/>
        <end position="532"/>
    </location>
</feature>
<feature type="compositionally biased region" description="Basic residues" evidence="15">
    <location>
        <begin position="730"/>
        <end position="753"/>
    </location>
</feature>
<keyword evidence="18" id="KW-1185">Reference proteome</keyword>
<feature type="compositionally biased region" description="Polar residues" evidence="15">
    <location>
        <begin position="304"/>
        <end position="314"/>
    </location>
</feature>
<keyword evidence="8" id="KW-0805">Transcription regulation</keyword>
<evidence type="ECO:0000313" key="17">
    <source>
        <dbReference type="EMBL" id="CAC5420874.1"/>
    </source>
</evidence>
<evidence type="ECO:0000256" key="1">
    <source>
        <dbReference type="ARBA" id="ARBA00004123"/>
    </source>
</evidence>
<evidence type="ECO:0000256" key="7">
    <source>
        <dbReference type="ARBA" id="ARBA00022990"/>
    </source>
</evidence>
<evidence type="ECO:0000256" key="6">
    <source>
        <dbReference type="ARBA" id="ARBA00022884"/>
    </source>
</evidence>
<dbReference type="PROSITE" id="PS50128">
    <property type="entry name" value="SURP"/>
    <property type="match status" value="2"/>
</dbReference>
<dbReference type="SMART" id="SM00648">
    <property type="entry name" value="SWAP"/>
    <property type="match status" value="2"/>
</dbReference>
<dbReference type="SMART" id="SM01141">
    <property type="entry name" value="DRY_EERY"/>
    <property type="match status" value="1"/>
</dbReference>
<keyword evidence="4" id="KW-0507">mRNA processing</keyword>
<keyword evidence="5" id="KW-0677">Repeat</keyword>
<dbReference type="GO" id="GO:0000395">
    <property type="term" value="P:mRNA 5'-splice site recognition"/>
    <property type="evidence" value="ECO:0007669"/>
    <property type="project" value="TreeGrafter"/>
</dbReference>
<dbReference type="InterPro" id="IPR040397">
    <property type="entry name" value="SWAP"/>
</dbReference>
<comment type="subcellular location">
    <subcellularLocation>
        <location evidence="1">Nucleus</location>
    </subcellularLocation>
</comment>
<organism evidence="17 18">
    <name type="scientific">Mytilus coruscus</name>
    <name type="common">Sea mussel</name>
    <dbReference type="NCBI Taxonomy" id="42192"/>
    <lineage>
        <taxon>Eukaryota</taxon>
        <taxon>Metazoa</taxon>
        <taxon>Spiralia</taxon>
        <taxon>Lophotrochozoa</taxon>
        <taxon>Mollusca</taxon>
        <taxon>Bivalvia</taxon>
        <taxon>Autobranchia</taxon>
        <taxon>Pteriomorphia</taxon>
        <taxon>Mytilida</taxon>
        <taxon>Mytiloidea</taxon>
        <taxon>Mytilidae</taxon>
        <taxon>Mytilinae</taxon>
        <taxon>Mytilus</taxon>
    </lineage>
</organism>
<evidence type="ECO:0000256" key="10">
    <source>
        <dbReference type="ARBA" id="ARBA00023187"/>
    </source>
</evidence>
<evidence type="ECO:0000256" key="2">
    <source>
        <dbReference type="ARBA" id="ARBA00022491"/>
    </source>
</evidence>
<evidence type="ECO:0000256" key="13">
    <source>
        <dbReference type="ARBA" id="ARBA00078360"/>
    </source>
</evidence>
<evidence type="ECO:0000256" key="8">
    <source>
        <dbReference type="ARBA" id="ARBA00023015"/>
    </source>
</evidence>
<evidence type="ECO:0000256" key="14">
    <source>
        <dbReference type="ARBA" id="ARBA00079562"/>
    </source>
</evidence>
<feature type="compositionally biased region" description="Basic residues" evidence="15">
    <location>
        <begin position="641"/>
        <end position="672"/>
    </location>
</feature>
<evidence type="ECO:0000256" key="4">
    <source>
        <dbReference type="ARBA" id="ARBA00022664"/>
    </source>
</evidence>
<keyword evidence="10" id="KW-0508">mRNA splicing</keyword>
<feature type="domain" description="SURP motif" evidence="16">
    <location>
        <begin position="178"/>
        <end position="220"/>
    </location>
</feature>
<dbReference type="AlphaFoldDB" id="A0A6J8EJT1"/>
<dbReference type="SUPFAM" id="SSF109905">
    <property type="entry name" value="Surp module (SWAP domain)"/>
    <property type="match status" value="2"/>
</dbReference>
<evidence type="ECO:0000256" key="12">
    <source>
        <dbReference type="ARBA" id="ARBA00068355"/>
    </source>
</evidence>
<dbReference type="EMBL" id="CACVKT020009189">
    <property type="protein sequence ID" value="CAC5420874.1"/>
    <property type="molecule type" value="Genomic_DNA"/>
</dbReference>
<protein>
    <recommendedName>
        <fullName evidence="12">Splicing factor, suppressor of white-apricot homolog</fullName>
    </recommendedName>
    <alternativeName>
        <fullName evidence="14">Splicing factor, arginine/serine-rich 8</fullName>
    </alternativeName>
    <alternativeName>
        <fullName evidence="13">Suppressor of white apricot protein homolog</fullName>
    </alternativeName>
</protein>
<dbReference type="InterPro" id="IPR000061">
    <property type="entry name" value="Surp"/>
</dbReference>
<evidence type="ECO:0000256" key="9">
    <source>
        <dbReference type="ARBA" id="ARBA00023163"/>
    </source>
</evidence>
<dbReference type="Pfam" id="PF09750">
    <property type="entry name" value="DRY_EERY"/>
    <property type="match status" value="1"/>
</dbReference>
<feature type="region of interest" description="Disordered" evidence="15">
    <location>
        <begin position="294"/>
        <end position="379"/>
    </location>
</feature>
<feature type="region of interest" description="Disordered" evidence="15">
    <location>
        <begin position="237"/>
        <end position="262"/>
    </location>
</feature>
<keyword evidence="9" id="KW-0804">Transcription</keyword>
<dbReference type="GO" id="GO:0005634">
    <property type="term" value="C:nucleus"/>
    <property type="evidence" value="ECO:0007669"/>
    <property type="project" value="UniProtKB-SubCell"/>
</dbReference>
<keyword evidence="7" id="KW-0007">Acetylation</keyword>
<keyword evidence="6" id="KW-0694">RNA-binding</keyword>
<accession>A0A6J8EJT1</accession>